<dbReference type="EMBL" id="JPRD01000023">
    <property type="protein sequence ID" value="KIF52292.1"/>
    <property type="molecule type" value="Genomic_DNA"/>
</dbReference>
<comment type="similarity">
    <text evidence="2 13">Belongs to the asparaginase 1 family.</text>
</comment>
<dbReference type="RefSeq" id="WP_020194659.1">
    <property type="nucleotide sequence ID" value="NZ_BAOH01000007.1"/>
</dbReference>
<evidence type="ECO:0000256" key="1">
    <source>
        <dbReference type="ARBA" id="ARBA00004418"/>
    </source>
</evidence>
<sequence>MTKKFLRLSTITLGLCMSSLSFANADLPNIKILATGGTIAGAGQSATESNYTAGKVGVDSLINAVPSMTKIADISGEQVVSIGSQDMNDEVWLTLAKRVNELLAQDDVDGIVITHGTDTLEETAYFLDLTVKSDKPVVIVGAMRPSTAMSADGPVNLYNAVVTATDEDSQGRGVLVAMNDTIFDARDVTKTNTTSVSTFQSPNFGPLGYIHNSDAKYQRSPERKHTTETTFDVSKLDKLPQVGIVYNYANASSLPVKAFVDAKFDGIVSAGVGNGNLYHTVFEELEKASKDGIMVVRSSRTPTGSTTLDAEIDDDKYGFVASGTLNPQKARILLMLSLTQTKNYQDIQKMFQHY</sequence>
<keyword evidence="5" id="KW-0574">Periplasm</keyword>
<feature type="chain" id="PRO_5002158926" description="asparaginase" evidence="14">
    <location>
        <begin position="24"/>
        <end position="354"/>
    </location>
</feature>
<dbReference type="SUPFAM" id="SSF53774">
    <property type="entry name" value="Glutaminase/Asparaginase"/>
    <property type="match status" value="1"/>
</dbReference>
<evidence type="ECO:0000313" key="17">
    <source>
        <dbReference type="EMBL" id="KIF52292.1"/>
    </source>
</evidence>
<evidence type="ECO:0000256" key="5">
    <source>
        <dbReference type="ARBA" id="ARBA00022764"/>
    </source>
</evidence>
<dbReference type="InterPro" id="IPR036152">
    <property type="entry name" value="Asp/glu_Ase-like_sf"/>
</dbReference>
<dbReference type="FunFam" id="3.40.50.1170:FF:000001">
    <property type="entry name" value="L-asparaginase 2"/>
    <property type="match status" value="1"/>
</dbReference>
<proteinExistence type="inferred from homology"/>
<dbReference type="Gene3D" id="3.40.50.40">
    <property type="match status" value="1"/>
</dbReference>
<dbReference type="InterPro" id="IPR037152">
    <property type="entry name" value="L-asparaginase_N_sf"/>
</dbReference>
<reference evidence="17 18" key="1">
    <citation type="submission" date="2014-07" db="EMBL/GenBank/DDBJ databases">
        <title>Unique and conserved regions in Vibrio harveyi and related species in comparison with the shrimp pathogen Vibrio harveyi CAIM 1792.</title>
        <authorList>
            <person name="Espinoza-Valles I."/>
            <person name="Vora G."/>
            <person name="Leekitcharoenphon P."/>
            <person name="Ussery D."/>
            <person name="Hoj L."/>
            <person name="Gomez-Gil B."/>
        </authorList>
    </citation>
    <scope>NUCLEOTIDE SEQUENCE [LARGE SCALE GENOMIC DNA]</scope>
    <source>
        <strain evidence="18">CAIM 1854 / LMG 25443</strain>
    </source>
</reference>
<evidence type="ECO:0000259" key="16">
    <source>
        <dbReference type="Pfam" id="PF17763"/>
    </source>
</evidence>
<dbReference type="GO" id="GO:0006528">
    <property type="term" value="P:asparagine metabolic process"/>
    <property type="evidence" value="ECO:0007669"/>
    <property type="project" value="InterPro"/>
</dbReference>
<dbReference type="PIRSF" id="PIRSF001220">
    <property type="entry name" value="L-ASNase_gatD"/>
    <property type="match status" value="1"/>
</dbReference>
<evidence type="ECO:0000256" key="10">
    <source>
        <dbReference type="PIRSR" id="PIRSR001220-2"/>
    </source>
</evidence>
<dbReference type="GO" id="GO:0042597">
    <property type="term" value="C:periplasmic space"/>
    <property type="evidence" value="ECO:0007669"/>
    <property type="project" value="UniProtKB-SubCell"/>
</dbReference>
<feature type="signal peptide" evidence="14">
    <location>
        <begin position="1"/>
        <end position="23"/>
    </location>
</feature>
<feature type="active site" evidence="11">
    <location>
        <position position="38"/>
    </location>
</feature>
<dbReference type="AlphaFoldDB" id="A0A0C1W7C2"/>
<evidence type="ECO:0000256" key="8">
    <source>
        <dbReference type="ARBA" id="ARBA00049366"/>
    </source>
</evidence>
<dbReference type="CDD" id="cd08964">
    <property type="entry name" value="L-asparaginase_II"/>
    <property type="match status" value="1"/>
</dbReference>
<evidence type="ECO:0000313" key="18">
    <source>
        <dbReference type="Proteomes" id="UP000031586"/>
    </source>
</evidence>
<evidence type="ECO:0000256" key="14">
    <source>
        <dbReference type="SAM" id="SignalP"/>
    </source>
</evidence>
<evidence type="ECO:0000256" key="3">
    <source>
        <dbReference type="ARBA" id="ARBA00012920"/>
    </source>
</evidence>
<evidence type="ECO:0000256" key="6">
    <source>
        <dbReference type="ARBA" id="ARBA00022801"/>
    </source>
</evidence>
<name>A0A0C1W7C2_9VIBR</name>
<dbReference type="FunFam" id="3.40.50.40:FF:000002">
    <property type="entry name" value="L-asparaginase 2"/>
    <property type="match status" value="1"/>
</dbReference>
<evidence type="ECO:0000256" key="9">
    <source>
        <dbReference type="PIRSR" id="PIRSR001220-1"/>
    </source>
</evidence>
<dbReference type="InterPro" id="IPR020827">
    <property type="entry name" value="Asparaginase/glutaminase_AS1"/>
</dbReference>
<evidence type="ECO:0000256" key="7">
    <source>
        <dbReference type="ARBA" id="ARBA00023157"/>
    </source>
</evidence>
<comment type="caution">
    <text evidence="17">The sequence shown here is derived from an EMBL/GenBank/DDBJ whole genome shotgun (WGS) entry which is preliminary data.</text>
</comment>
<dbReference type="InterPro" id="IPR006034">
    <property type="entry name" value="Asparaginase/glutaminase-like"/>
</dbReference>
<dbReference type="InterPro" id="IPR004550">
    <property type="entry name" value="AsnASE_II"/>
</dbReference>
<dbReference type="PROSITE" id="PS00917">
    <property type="entry name" value="ASN_GLN_ASE_2"/>
    <property type="match status" value="1"/>
</dbReference>
<comment type="catalytic activity">
    <reaction evidence="8">
        <text>L-asparagine + H2O = L-aspartate + NH4(+)</text>
        <dbReference type="Rhea" id="RHEA:21016"/>
        <dbReference type="ChEBI" id="CHEBI:15377"/>
        <dbReference type="ChEBI" id="CHEBI:28938"/>
        <dbReference type="ChEBI" id="CHEBI:29991"/>
        <dbReference type="ChEBI" id="CHEBI:58048"/>
        <dbReference type="EC" id="3.5.1.1"/>
    </reaction>
</comment>
<evidence type="ECO:0000259" key="15">
    <source>
        <dbReference type="Pfam" id="PF00710"/>
    </source>
</evidence>
<feature type="domain" description="L-asparaginase N-terminal" evidence="15">
    <location>
        <begin position="29"/>
        <end position="221"/>
    </location>
</feature>
<dbReference type="Gene3D" id="3.40.50.1170">
    <property type="entry name" value="L-asparaginase, N-terminal domain"/>
    <property type="match status" value="1"/>
</dbReference>
<dbReference type="EC" id="3.5.1.1" evidence="3"/>
<dbReference type="PATRIC" id="fig|1229493.5.peg.1981"/>
<dbReference type="PANTHER" id="PTHR11707:SF28">
    <property type="entry name" value="60 KDA LYSOPHOSPHOLIPASE"/>
    <property type="match status" value="1"/>
</dbReference>
<evidence type="ECO:0000256" key="13">
    <source>
        <dbReference type="RuleBase" id="RU004456"/>
    </source>
</evidence>
<dbReference type="PROSITE" id="PS51732">
    <property type="entry name" value="ASN_GLN_ASE_3"/>
    <property type="match status" value="1"/>
</dbReference>
<comment type="subcellular location">
    <subcellularLocation>
        <location evidence="1">Periplasm</location>
    </subcellularLocation>
</comment>
<gene>
    <name evidence="17" type="primary">ansB</name>
    <name evidence="17" type="ORF">H735_14180</name>
</gene>
<dbReference type="InterPro" id="IPR027473">
    <property type="entry name" value="L-asparaginase_C"/>
</dbReference>
<keyword evidence="4 14" id="KW-0732">Signal</keyword>
<dbReference type="InterPro" id="IPR027474">
    <property type="entry name" value="L-asparaginase_N"/>
</dbReference>
<feature type="binding site" evidence="10">
    <location>
        <begin position="117"/>
        <end position="118"/>
    </location>
    <ligand>
        <name>substrate</name>
    </ligand>
</feature>
<accession>A0A0C1W7C2</accession>
<evidence type="ECO:0000256" key="12">
    <source>
        <dbReference type="PROSITE-ProRule" id="PRU10100"/>
    </source>
</evidence>
<dbReference type="InterPro" id="IPR027475">
    <property type="entry name" value="Asparaginase/glutaminase_AS2"/>
</dbReference>
<feature type="binding site" evidence="10">
    <location>
        <position position="84"/>
    </location>
    <ligand>
        <name>substrate</name>
    </ligand>
</feature>
<keyword evidence="6 17" id="KW-0378">Hydrolase</keyword>
<dbReference type="Pfam" id="PF00710">
    <property type="entry name" value="Asparaginase"/>
    <property type="match status" value="1"/>
</dbReference>
<dbReference type="Pfam" id="PF17763">
    <property type="entry name" value="Asparaginase_C"/>
    <property type="match status" value="1"/>
</dbReference>
<evidence type="ECO:0000256" key="2">
    <source>
        <dbReference type="ARBA" id="ARBA00010518"/>
    </source>
</evidence>
<dbReference type="PROSITE" id="PS00144">
    <property type="entry name" value="ASN_GLN_ASE_1"/>
    <property type="match status" value="1"/>
</dbReference>
<dbReference type="Proteomes" id="UP000031586">
    <property type="component" value="Unassembled WGS sequence"/>
</dbReference>
<dbReference type="NCBIfam" id="TIGR00520">
    <property type="entry name" value="asnASE_II"/>
    <property type="match status" value="1"/>
</dbReference>
<keyword evidence="7" id="KW-1015">Disulfide bond</keyword>
<dbReference type="PANTHER" id="PTHR11707">
    <property type="entry name" value="L-ASPARAGINASE"/>
    <property type="match status" value="1"/>
</dbReference>
<feature type="active site" evidence="12">
    <location>
        <position position="117"/>
    </location>
</feature>
<organism evidence="17 18">
    <name type="scientific">Vibrio owensii CAIM 1854 = LMG 25443</name>
    <dbReference type="NCBI Taxonomy" id="1229493"/>
    <lineage>
        <taxon>Bacteria</taxon>
        <taxon>Pseudomonadati</taxon>
        <taxon>Pseudomonadota</taxon>
        <taxon>Gammaproteobacteria</taxon>
        <taxon>Vibrionales</taxon>
        <taxon>Vibrionaceae</taxon>
        <taxon>Vibrio</taxon>
    </lineage>
</organism>
<evidence type="ECO:0000256" key="4">
    <source>
        <dbReference type="ARBA" id="ARBA00022729"/>
    </source>
</evidence>
<feature type="active site" description="O-isoaspartyl threonine intermediate" evidence="9">
    <location>
        <position position="38"/>
    </location>
</feature>
<dbReference type="PRINTS" id="PR00139">
    <property type="entry name" value="ASNGLNASE"/>
</dbReference>
<dbReference type="GO" id="GO:0004067">
    <property type="term" value="F:asparaginase activity"/>
    <property type="evidence" value="ECO:0007669"/>
    <property type="project" value="UniProtKB-UniRule"/>
</dbReference>
<evidence type="ECO:0000256" key="11">
    <source>
        <dbReference type="PROSITE-ProRule" id="PRU10099"/>
    </source>
</evidence>
<dbReference type="PIRSF" id="PIRSF500176">
    <property type="entry name" value="L_ASNase"/>
    <property type="match status" value="1"/>
</dbReference>
<feature type="domain" description="Asparaginase/glutaminase C-terminal" evidence="16">
    <location>
        <begin position="241"/>
        <end position="351"/>
    </location>
</feature>
<protein>
    <recommendedName>
        <fullName evidence="3">asparaginase</fullName>
        <ecNumber evidence="3">3.5.1.1</ecNumber>
    </recommendedName>
</protein>
<dbReference type="InterPro" id="IPR040919">
    <property type="entry name" value="Asparaginase_C"/>
</dbReference>
<dbReference type="NCBIfam" id="NF008304">
    <property type="entry name" value="PRK11096.1"/>
    <property type="match status" value="1"/>
</dbReference>
<dbReference type="SMART" id="SM00870">
    <property type="entry name" value="Asparaginase"/>
    <property type="match status" value="1"/>
</dbReference>